<evidence type="ECO:0000256" key="3">
    <source>
        <dbReference type="ARBA" id="ARBA00022605"/>
    </source>
</evidence>
<dbReference type="InterPro" id="IPR001261">
    <property type="entry name" value="ArgE/DapE_CS"/>
</dbReference>
<dbReference type="UniPathway" id="UPA00033">
    <property type="reaction ID" value="UER00039"/>
</dbReference>
<dbReference type="SUPFAM" id="SSF55031">
    <property type="entry name" value="Bacterial exopeptidase dimerisation domain"/>
    <property type="match status" value="1"/>
</dbReference>
<evidence type="ECO:0000313" key="11">
    <source>
        <dbReference type="EMBL" id="QKR00030.1"/>
    </source>
</evidence>
<dbReference type="Proteomes" id="UP000509301">
    <property type="component" value="Chromosome"/>
</dbReference>
<organism evidence="11 12">
    <name type="scientific">Metallosphaera tengchongensis</name>
    <dbReference type="NCBI Taxonomy" id="1532350"/>
    <lineage>
        <taxon>Archaea</taxon>
        <taxon>Thermoproteota</taxon>
        <taxon>Thermoprotei</taxon>
        <taxon>Sulfolobales</taxon>
        <taxon>Sulfolobaceae</taxon>
        <taxon>Metallosphaera</taxon>
    </lineage>
</organism>
<comment type="function">
    <text evidence="9">Catalyzes the release of L-lysine from [LysW]-gamma-L-lysine and the release of L-ornithine from [LysW]-L-ornithine.</text>
</comment>
<dbReference type="AlphaFoldDB" id="A0A6N0NY50"/>
<comment type="similarity">
    <text evidence="9">Belongs to the peptidase M20A family. LysK subfamily.</text>
</comment>
<dbReference type="Pfam" id="PF07687">
    <property type="entry name" value="M20_dimer"/>
    <property type="match status" value="1"/>
</dbReference>
<feature type="binding site" evidence="9">
    <location>
        <position position="316"/>
    </location>
    <ligand>
        <name>Zn(2+)</name>
        <dbReference type="ChEBI" id="CHEBI:29105"/>
        <label>2</label>
    </ligand>
</feature>
<dbReference type="InterPro" id="IPR036264">
    <property type="entry name" value="Bact_exopeptidase_dim_dom"/>
</dbReference>
<evidence type="ECO:0000256" key="9">
    <source>
        <dbReference type="HAMAP-Rule" id="MF_01120"/>
    </source>
</evidence>
<comment type="catalytic activity">
    <reaction evidence="9">
        <text>[amino-group carrier protein]-C-terminal-gamma-(L-ornithyl)-L-glutamate + H2O = [amino-group carrier protein]-C-terminal-L-glutamate + L-ornithine</text>
        <dbReference type="Rhea" id="RHEA:52676"/>
        <dbReference type="Rhea" id="RHEA-COMP:9693"/>
        <dbReference type="Rhea" id="RHEA-COMP:13328"/>
        <dbReference type="ChEBI" id="CHEBI:15377"/>
        <dbReference type="ChEBI" id="CHEBI:46911"/>
        <dbReference type="ChEBI" id="CHEBI:78525"/>
        <dbReference type="ChEBI" id="CHEBI:136763"/>
        <dbReference type="EC" id="3.5.1.132"/>
    </reaction>
</comment>
<dbReference type="EMBL" id="CP049074">
    <property type="protein sequence ID" value="QKR00030.1"/>
    <property type="molecule type" value="Genomic_DNA"/>
</dbReference>
<evidence type="ECO:0000256" key="1">
    <source>
        <dbReference type="ARBA" id="ARBA00022490"/>
    </source>
</evidence>
<dbReference type="PANTHER" id="PTHR43808">
    <property type="entry name" value="ACETYLORNITHINE DEACETYLASE"/>
    <property type="match status" value="1"/>
</dbReference>
<feature type="binding site" evidence="9">
    <location>
        <position position="122"/>
    </location>
    <ligand>
        <name>Zn(2+)</name>
        <dbReference type="ChEBI" id="CHEBI:29105"/>
        <label>2</label>
    </ligand>
</feature>
<comment type="subcellular location">
    <subcellularLocation>
        <location evidence="9">Cytoplasm</location>
    </subcellularLocation>
</comment>
<proteinExistence type="inferred from homology"/>
<feature type="binding site" evidence="9">
    <location>
        <position position="91"/>
    </location>
    <ligand>
        <name>Zn(2+)</name>
        <dbReference type="ChEBI" id="CHEBI:29105"/>
        <label>2</label>
    </ligand>
</feature>
<protein>
    <recommendedName>
        <fullName evidence="9">[LysW]-lysine/[LysW]-ornithine hydrolase</fullName>
        <ecNumber evidence="9">3.5.1.130</ecNumber>
    </recommendedName>
</protein>
<feature type="binding site" evidence="9">
    <location>
        <position position="67"/>
    </location>
    <ligand>
        <name>Zn(2+)</name>
        <dbReference type="ChEBI" id="CHEBI:29105"/>
        <label>1</label>
    </ligand>
</feature>
<keyword evidence="5 9" id="KW-0378">Hydrolase</keyword>
<comment type="cofactor">
    <cofactor evidence="9">
        <name>Zn(2+)</name>
        <dbReference type="ChEBI" id="CHEBI:29105"/>
    </cofactor>
    <cofactor evidence="9">
        <name>Co(2+)</name>
        <dbReference type="ChEBI" id="CHEBI:48828"/>
    </cofactor>
    <text evidence="9">Binds 2 Zn(2+) or Co(2+) ions per subunit.</text>
</comment>
<comment type="catalytic activity">
    <reaction evidence="9">
        <text>[amino-group carrier protein]-C-terminal-gamma-(L-lysyl)-L-glutamate + H2O = [amino-group carrier protein]-C-terminal-L-glutamate + L-lysine</text>
        <dbReference type="Rhea" id="RHEA:48684"/>
        <dbReference type="Rhea" id="RHEA-COMP:9693"/>
        <dbReference type="Rhea" id="RHEA-COMP:9715"/>
        <dbReference type="ChEBI" id="CHEBI:15377"/>
        <dbReference type="ChEBI" id="CHEBI:32551"/>
        <dbReference type="ChEBI" id="CHEBI:78525"/>
        <dbReference type="ChEBI" id="CHEBI:78526"/>
        <dbReference type="EC" id="3.5.1.130"/>
    </reaction>
</comment>
<dbReference type="GeneID" id="55641532"/>
<evidence type="ECO:0000256" key="8">
    <source>
        <dbReference type="ARBA" id="ARBA00023285"/>
    </source>
</evidence>
<evidence type="ECO:0000256" key="5">
    <source>
        <dbReference type="ARBA" id="ARBA00022801"/>
    </source>
</evidence>
<feature type="binding site" evidence="9">
    <location>
        <position position="91"/>
    </location>
    <ligand>
        <name>Zn(2+)</name>
        <dbReference type="ChEBI" id="CHEBI:29105"/>
        <label>1</label>
    </ligand>
</feature>
<evidence type="ECO:0000256" key="7">
    <source>
        <dbReference type="ARBA" id="ARBA00023154"/>
    </source>
</evidence>
<dbReference type="EC" id="3.5.1.130" evidence="9"/>
<keyword evidence="2 9" id="KW-0055">Arginine biosynthesis</keyword>
<keyword evidence="12" id="KW-1185">Reference proteome</keyword>
<keyword evidence="1 9" id="KW-0963">Cytoplasm</keyword>
<reference evidence="11 12" key="1">
    <citation type="submission" date="2020-02" db="EMBL/GenBank/DDBJ databases">
        <title>Comparative genome analysis reveals the metabolism and evolution of the thermophilic archaeal genus Metallosphaera.</title>
        <authorList>
            <person name="Jiang C."/>
        </authorList>
    </citation>
    <scope>NUCLEOTIDE SEQUENCE [LARGE SCALE GENOMIC DNA]</scope>
    <source>
        <strain evidence="11 12">Ric-A</strain>
    </source>
</reference>
<keyword evidence="7 9" id="KW-0457">Lysine biosynthesis</keyword>
<feature type="active site" description="Proton acceptor" evidence="9">
    <location>
        <position position="121"/>
    </location>
</feature>
<feature type="binding site" evidence="9">
    <location>
        <position position="145"/>
    </location>
    <ligand>
        <name>Zn(2+)</name>
        <dbReference type="ChEBI" id="CHEBI:29105"/>
        <label>1</label>
    </ligand>
</feature>
<dbReference type="GO" id="GO:0019878">
    <property type="term" value="P:lysine biosynthetic process via aminoadipic acid"/>
    <property type="evidence" value="ECO:0007669"/>
    <property type="project" value="UniProtKB-UniRule"/>
</dbReference>
<keyword evidence="4 9" id="KW-0479">Metal-binding</keyword>
<dbReference type="Gene3D" id="3.30.70.360">
    <property type="match status" value="1"/>
</dbReference>
<dbReference type="GO" id="GO:0005737">
    <property type="term" value="C:cytoplasm"/>
    <property type="evidence" value="ECO:0007669"/>
    <property type="project" value="UniProtKB-SubCell"/>
</dbReference>
<dbReference type="Pfam" id="PF01546">
    <property type="entry name" value="Peptidase_M20"/>
    <property type="match status" value="1"/>
</dbReference>
<dbReference type="InterPro" id="IPR010175">
    <property type="entry name" value="LysK"/>
</dbReference>
<evidence type="ECO:0000256" key="6">
    <source>
        <dbReference type="ARBA" id="ARBA00022833"/>
    </source>
</evidence>
<dbReference type="PROSITE" id="PS00759">
    <property type="entry name" value="ARGE_DAPE_CPG2_2"/>
    <property type="match status" value="1"/>
</dbReference>
<dbReference type="GO" id="GO:0042450">
    <property type="term" value="P:L-arginine biosynthetic process via ornithine"/>
    <property type="evidence" value="ECO:0007669"/>
    <property type="project" value="UniProtKB-UniRule"/>
</dbReference>
<feature type="domain" description="Peptidase M20 dimerisation" evidence="10">
    <location>
        <begin position="155"/>
        <end position="245"/>
    </location>
</feature>
<accession>A0A6N0NY50</accession>
<comment type="pathway">
    <text evidence="9">Amino-acid biosynthesis; L-lysine biosynthesis via AAA pathway; L-lysine from L-alpha-aminoadipate (Thermus route): step 5/5.</text>
</comment>
<dbReference type="OrthoDB" id="133929at2157"/>
<evidence type="ECO:0000313" key="12">
    <source>
        <dbReference type="Proteomes" id="UP000509301"/>
    </source>
</evidence>
<keyword evidence="8 9" id="KW-0170">Cobalt</keyword>
<dbReference type="KEGG" id="mten:GWK48_06240"/>
<gene>
    <name evidence="9" type="primary">lysK</name>
    <name evidence="11" type="ORF">GWK48_06240</name>
</gene>
<dbReference type="Gene3D" id="3.40.630.10">
    <property type="entry name" value="Zn peptidases"/>
    <property type="match status" value="1"/>
</dbReference>
<name>A0A6N0NY50_9CREN</name>
<dbReference type="GO" id="GO:0016811">
    <property type="term" value="F:hydrolase activity, acting on carbon-nitrogen (but not peptide) bonds, in linear amides"/>
    <property type="evidence" value="ECO:0007669"/>
    <property type="project" value="UniProtKB-UniRule"/>
</dbReference>
<dbReference type="InterPro" id="IPR050072">
    <property type="entry name" value="Peptidase_M20A"/>
</dbReference>
<sequence>MELEKELLKQKGKEVLKSLIEIYTPSGEEGKAVDVFERISNWFNLELRKSSSNSFYLGKGDILLASHLDTIKGFIPSKVTGEEIYGRGAVDAKGPLTSMILAGWIMNERGCSVQIAALSDEENKSSGARELVSSGSKYSHIIVGEPTNTTHIAIEYRGILRVGISCKGNPEHSSSSTSNVILNHIPAILEVSQLPSEYSTPSIVPTVIRGGDSPNVTPDKLYVHFDVRYPHGVTKEEIISKFARLFPNCEISVGESIEPVKVSSSTPIVRYLMRGLIKQGIKPSLVRKAGTSDMNILVSLTNNIATYGPGDSRLEHTDFERITLDEIYIATVTYVNALEEICLKH</sequence>
<dbReference type="GO" id="GO:0008270">
    <property type="term" value="F:zinc ion binding"/>
    <property type="evidence" value="ECO:0007669"/>
    <property type="project" value="UniProtKB-UniRule"/>
</dbReference>
<dbReference type="HAMAP" id="MF_01120">
    <property type="entry name" value="LysK"/>
    <property type="match status" value="1"/>
</dbReference>
<evidence type="ECO:0000259" key="10">
    <source>
        <dbReference type="Pfam" id="PF07687"/>
    </source>
</evidence>
<feature type="active site" evidence="9">
    <location>
        <position position="69"/>
    </location>
</feature>
<dbReference type="NCBIfam" id="TIGR01902">
    <property type="entry name" value="dapE-lys-deAc"/>
    <property type="match status" value="1"/>
</dbReference>
<dbReference type="PANTHER" id="PTHR43808:SF28">
    <property type="entry name" value="[LYSW]-LYSINE_[LYSW]-ORNITHINE HYDROLASE"/>
    <property type="match status" value="1"/>
</dbReference>
<dbReference type="InterPro" id="IPR002933">
    <property type="entry name" value="Peptidase_M20"/>
</dbReference>
<dbReference type="RefSeq" id="WP_174630605.1">
    <property type="nucleotide sequence ID" value="NZ_CP049074.1"/>
</dbReference>
<comment type="pathway">
    <text evidence="9">Amino-acid biosynthesis; L-arginine biosynthesis.</text>
</comment>
<dbReference type="GO" id="GO:0050897">
    <property type="term" value="F:cobalt ion binding"/>
    <property type="evidence" value="ECO:0007669"/>
    <property type="project" value="UniProtKB-UniRule"/>
</dbReference>
<dbReference type="NCBIfam" id="NF001747">
    <property type="entry name" value="PRK00466.1"/>
    <property type="match status" value="1"/>
</dbReference>
<dbReference type="UniPathway" id="UPA00068"/>
<evidence type="ECO:0000256" key="2">
    <source>
        <dbReference type="ARBA" id="ARBA00022571"/>
    </source>
</evidence>
<dbReference type="SUPFAM" id="SSF53187">
    <property type="entry name" value="Zn-dependent exopeptidases"/>
    <property type="match status" value="1"/>
</dbReference>
<keyword evidence="6 9" id="KW-0862">Zinc</keyword>
<evidence type="ECO:0000256" key="4">
    <source>
        <dbReference type="ARBA" id="ARBA00022723"/>
    </source>
</evidence>
<keyword evidence="3 9" id="KW-0028">Amino-acid biosynthesis</keyword>
<dbReference type="InterPro" id="IPR011650">
    <property type="entry name" value="Peptidase_M20_dimer"/>
</dbReference>